<dbReference type="InterPro" id="IPR008984">
    <property type="entry name" value="SMAD_FHA_dom_sf"/>
</dbReference>
<dbReference type="PANTHER" id="PTHR13703">
    <property type="entry name" value="SMAD"/>
    <property type="match status" value="1"/>
</dbReference>
<dbReference type="Pfam" id="PF03165">
    <property type="entry name" value="MH1"/>
    <property type="match status" value="1"/>
</dbReference>
<accession>A0AAN4ZH68</accession>
<proteinExistence type="inferred from homology"/>
<dbReference type="GO" id="GO:0000978">
    <property type="term" value="F:RNA polymerase II cis-regulatory region sequence-specific DNA binding"/>
    <property type="evidence" value="ECO:0007669"/>
    <property type="project" value="TreeGrafter"/>
</dbReference>
<feature type="coiled-coil region" evidence="8">
    <location>
        <begin position="61"/>
        <end position="88"/>
    </location>
</feature>
<dbReference type="GO" id="GO:0005737">
    <property type="term" value="C:cytoplasm"/>
    <property type="evidence" value="ECO:0007669"/>
    <property type="project" value="UniProtKB-SubCell"/>
</dbReference>
<dbReference type="Gene3D" id="2.60.200.10">
    <property type="match status" value="1"/>
</dbReference>
<comment type="subcellular location">
    <subcellularLocation>
        <location evidence="7">Cytoplasm</location>
    </subcellularLocation>
    <subcellularLocation>
        <location evidence="7">Nucleus</location>
    </subcellularLocation>
</comment>
<dbReference type="InterPro" id="IPR013790">
    <property type="entry name" value="Dwarfin"/>
</dbReference>
<evidence type="ECO:0000259" key="10">
    <source>
        <dbReference type="PROSITE" id="PS51075"/>
    </source>
</evidence>
<dbReference type="GO" id="GO:0046872">
    <property type="term" value="F:metal ion binding"/>
    <property type="evidence" value="ECO:0007669"/>
    <property type="project" value="UniProtKB-KW"/>
</dbReference>
<evidence type="ECO:0000256" key="2">
    <source>
        <dbReference type="ARBA" id="ARBA00022723"/>
    </source>
</evidence>
<dbReference type="Gene3D" id="3.90.520.10">
    <property type="entry name" value="SMAD MH1 domain"/>
    <property type="match status" value="1"/>
</dbReference>
<dbReference type="PANTHER" id="PTHR13703:SF45">
    <property type="entry name" value="MOTHERS AGAINST DECAPENTAPLEGIC HOMOLOG"/>
    <property type="match status" value="1"/>
</dbReference>
<dbReference type="PROSITE" id="PS51075">
    <property type="entry name" value="MH1"/>
    <property type="match status" value="1"/>
</dbReference>
<evidence type="ECO:0000256" key="6">
    <source>
        <dbReference type="ARBA" id="ARBA00023242"/>
    </source>
</evidence>
<keyword evidence="5 7" id="KW-0804">Transcription</keyword>
<dbReference type="GO" id="GO:0030154">
    <property type="term" value="P:cell differentiation"/>
    <property type="evidence" value="ECO:0007669"/>
    <property type="project" value="TreeGrafter"/>
</dbReference>
<dbReference type="PROSITE" id="PS51076">
    <property type="entry name" value="MH2"/>
    <property type="match status" value="1"/>
</dbReference>
<feature type="domain" description="MH2" evidence="11">
    <location>
        <begin position="279"/>
        <end position="501"/>
    </location>
</feature>
<dbReference type="InterPro" id="IPR001132">
    <property type="entry name" value="SMAD_dom_Dwarfin-type"/>
</dbReference>
<evidence type="ECO:0000256" key="3">
    <source>
        <dbReference type="ARBA" id="ARBA00022833"/>
    </source>
</evidence>
<keyword evidence="7" id="KW-0963">Cytoplasm</keyword>
<feature type="domain" description="MH1" evidence="10">
    <location>
        <begin position="42"/>
        <end position="165"/>
    </location>
</feature>
<protein>
    <recommendedName>
        <fullName evidence="7">Mothers against decapentaplegic homolog</fullName>
        <shortName evidence="7">MAD homolog</shortName>
        <shortName evidence="7">Mothers against DPP homolog</shortName>
    </recommendedName>
    <alternativeName>
        <fullName evidence="7">SMAD family member</fullName>
    </alternativeName>
</protein>
<organism evidence="12 13">
    <name type="scientific">Pristionchus mayeri</name>
    <dbReference type="NCBI Taxonomy" id="1317129"/>
    <lineage>
        <taxon>Eukaryota</taxon>
        <taxon>Metazoa</taxon>
        <taxon>Ecdysozoa</taxon>
        <taxon>Nematoda</taxon>
        <taxon>Chromadorea</taxon>
        <taxon>Rhabditida</taxon>
        <taxon>Rhabditina</taxon>
        <taxon>Diplogasteromorpha</taxon>
        <taxon>Diplogasteroidea</taxon>
        <taxon>Neodiplogasteridae</taxon>
        <taxon>Pristionchus</taxon>
    </lineage>
</organism>
<dbReference type="GO" id="GO:0030509">
    <property type="term" value="P:BMP signaling pathway"/>
    <property type="evidence" value="ECO:0007669"/>
    <property type="project" value="TreeGrafter"/>
</dbReference>
<evidence type="ECO:0000313" key="13">
    <source>
        <dbReference type="Proteomes" id="UP001328107"/>
    </source>
</evidence>
<keyword evidence="2" id="KW-0479">Metal-binding</keyword>
<keyword evidence="13" id="KW-1185">Reference proteome</keyword>
<feature type="non-terminal residue" evidence="12">
    <location>
        <position position="1"/>
    </location>
</feature>
<keyword evidence="4 7" id="KW-0805">Transcription regulation</keyword>
<keyword evidence="8" id="KW-0175">Coiled coil</keyword>
<comment type="similarity">
    <text evidence="1 7">Belongs to the dwarfin/SMAD family.</text>
</comment>
<sequence length="501" mass="56010">QQQQQQQQLQHMQQVQQQQAAVAAEVALHNVYSASASDSSTQITSVLMGFRQGGEESEFVRKAIESLVKKLKDKRLELEALIQAVTSNGKTHTGCVTIQRSLDGRLQVAGRKGVPHVVYARIWRWPNVSKTELAKLPICRVTPDNQDFICINPYHYERVVSNAGGMMSPPEQQQQQPVQPKLPSQPQQSAATAAGAASYGMQPVFDGRGDEWATQMPPSAAAAIQSEMRLPQQHLQQPAGSPEFRNPSFPMEPPVMHRSHAIDLNRVQIPPAAHYPTHWCTINYFEHDTQVGESFKVRREMMSIAVDGGLDPQGERDGRFCVGSIPNVHRQSAVEIVRMHIGAGVVLKQHQDGRVTMQVRSHKAIFVRAPYMDYVKHTPYATTIHKVQQCDGEITIFDLRWSYYEMCEQTASAKEAVLAQARAVAGLPVNHPGMQQMSEMVAGSGVDEMKRMFCSVGMSFVKGFGGVYNRKTIKDCPCWIEVELNRPLQLLDQLLKRSYND</sequence>
<dbReference type="GO" id="GO:0000981">
    <property type="term" value="F:DNA-binding transcription factor activity, RNA polymerase II-specific"/>
    <property type="evidence" value="ECO:0007669"/>
    <property type="project" value="TreeGrafter"/>
</dbReference>
<name>A0AAN4ZH68_9BILA</name>
<dbReference type="GO" id="GO:0009653">
    <property type="term" value="P:anatomical structure morphogenesis"/>
    <property type="evidence" value="ECO:0007669"/>
    <property type="project" value="TreeGrafter"/>
</dbReference>
<feature type="region of interest" description="Disordered" evidence="9">
    <location>
        <begin position="162"/>
        <end position="196"/>
    </location>
</feature>
<evidence type="ECO:0000313" key="12">
    <source>
        <dbReference type="EMBL" id="GMR41183.1"/>
    </source>
</evidence>
<dbReference type="SMART" id="SM00524">
    <property type="entry name" value="DWB"/>
    <property type="match status" value="1"/>
</dbReference>
<dbReference type="InterPro" id="IPR003619">
    <property type="entry name" value="MAD_homology1_Dwarfin-type"/>
</dbReference>
<dbReference type="GO" id="GO:0009791">
    <property type="term" value="P:post-embryonic development"/>
    <property type="evidence" value="ECO:0007669"/>
    <property type="project" value="UniProtKB-ARBA"/>
</dbReference>
<dbReference type="InterPro" id="IPR017855">
    <property type="entry name" value="SMAD-like_dom_sf"/>
</dbReference>
<evidence type="ECO:0000256" key="5">
    <source>
        <dbReference type="ARBA" id="ARBA00023163"/>
    </source>
</evidence>
<dbReference type="Pfam" id="PF03166">
    <property type="entry name" value="MH2"/>
    <property type="match status" value="1"/>
</dbReference>
<dbReference type="SUPFAM" id="SSF49879">
    <property type="entry name" value="SMAD/FHA domain"/>
    <property type="match status" value="1"/>
</dbReference>
<evidence type="ECO:0000256" key="8">
    <source>
        <dbReference type="SAM" id="Coils"/>
    </source>
</evidence>
<dbReference type="GO" id="GO:0070411">
    <property type="term" value="F:I-SMAD binding"/>
    <property type="evidence" value="ECO:0007669"/>
    <property type="project" value="TreeGrafter"/>
</dbReference>
<evidence type="ECO:0000256" key="7">
    <source>
        <dbReference type="RuleBase" id="RU361195"/>
    </source>
</evidence>
<dbReference type="CDD" id="cd10492">
    <property type="entry name" value="MH1_SMAD_4"/>
    <property type="match status" value="1"/>
</dbReference>
<keyword evidence="3" id="KW-0862">Zinc</keyword>
<dbReference type="SUPFAM" id="SSF56366">
    <property type="entry name" value="SMAD MH1 domain"/>
    <property type="match status" value="1"/>
</dbReference>
<dbReference type="Proteomes" id="UP001328107">
    <property type="component" value="Unassembled WGS sequence"/>
</dbReference>
<gene>
    <name evidence="12" type="ORF">PMAYCL1PPCAC_11378</name>
</gene>
<dbReference type="GO" id="GO:0060395">
    <property type="term" value="P:SMAD protein signal transduction"/>
    <property type="evidence" value="ECO:0007669"/>
    <property type="project" value="TreeGrafter"/>
</dbReference>
<evidence type="ECO:0000256" key="4">
    <source>
        <dbReference type="ARBA" id="ARBA00023015"/>
    </source>
</evidence>
<dbReference type="SMART" id="SM00523">
    <property type="entry name" value="DWA"/>
    <property type="match status" value="1"/>
</dbReference>
<dbReference type="EMBL" id="BTRK01000003">
    <property type="protein sequence ID" value="GMR41183.1"/>
    <property type="molecule type" value="Genomic_DNA"/>
</dbReference>
<dbReference type="InterPro" id="IPR036578">
    <property type="entry name" value="SMAD_MH1_sf"/>
</dbReference>
<dbReference type="GO" id="GO:0051239">
    <property type="term" value="P:regulation of multicellular organismal process"/>
    <property type="evidence" value="ECO:0007669"/>
    <property type="project" value="UniProtKB-ARBA"/>
</dbReference>
<dbReference type="GO" id="GO:0050793">
    <property type="term" value="P:regulation of developmental process"/>
    <property type="evidence" value="ECO:0007669"/>
    <property type="project" value="UniProtKB-ARBA"/>
</dbReference>
<feature type="compositionally biased region" description="Low complexity" evidence="9">
    <location>
        <begin position="168"/>
        <end position="196"/>
    </location>
</feature>
<keyword evidence="6 7" id="KW-0539">Nucleus</keyword>
<evidence type="ECO:0000256" key="9">
    <source>
        <dbReference type="SAM" id="MobiDB-lite"/>
    </source>
</evidence>
<reference evidence="13" key="1">
    <citation type="submission" date="2022-10" db="EMBL/GenBank/DDBJ databases">
        <title>Genome assembly of Pristionchus species.</title>
        <authorList>
            <person name="Yoshida K."/>
            <person name="Sommer R.J."/>
        </authorList>
    </citation>
    <scope>NUCLEOTIDE SEQUENCE [LARGE SCALE GENOMIC DNA]</scope>
    <source>
        <strain evidence="13">RS5460</strain>
    </source>
</reference>
<evidence type="ECO:0000256" key="1">
    <source>
        <dbReference type="ARBA" id="ARBA00005545"/>
    </source>
</evidence>
<comment type="caution">
    <text evidence="12">The sequence shown here is derived from an EMBL/GenBank/DDBJ whole genome shotgun (WGS) entry which is preliminary data.</text>
</comment>
<dbReference type="AlphaFoldDB" id="A0AAN4ZH68"/>
<dbReference type="GO" id="GO:0071144">
    <property type="term" value="C:heteromeric SMAD protein complex"/>
    <property type="evidence" value="ECO:0007669"/>
    <property type="project" value="TreeGrafter"/>
</dbReference>
<dbReference type="InterPro" id="IPR013019">
    <property type="entry name" value="MAD_homology_MH1"/>
</dbReference>
<evidence type="ECO:0000259" key="11">
    <source>
        <dbReference type="PROSITE" id="PS51076"/>
    </source>
</evidence>